<evidence type="ECO:0000259" key="3">
    <source>
        <dbReference type="Pfam" id="PF00291"/>
    </source>
</evidence>
<organism evidence="4 5">
    <name type="scientific">Sphingobacterium corticibacter</name>
    <dbReference type="NCBI Taxonomy" id="2171749"/>
    <lineage>
        <taxon>Bacteria</taxon>
        <taxon>Pseudomonadati</taxon>
        <taxon>Bacteroidota</taxon>
        <taxon>Sphingobacteriia</taxon>
        <taxon>Sphingobacteriales</taxon>
        <taxon>Sphingobacteriaceae</taxon>
        <taxon>Sphingobacterium</taxon>
    </lineage>
</organism>
<dbReference type="InterPro" id="IPR050214">
    <property type="entry name" value="Cys_Synth/Cystath_Beta-Synth"/>
</dbReference>
<dbReference type="EMBL" id="QDKG01000001">
    <property type="protein sequence ID" value="PVH26959.1"/>
    <property type="molecule type" value="Genomic_DNA"/>
</dbReference>
<evidence type="ECO:0000313" key="5">
    <source>
        <dbReference type="Proteomes" id="UP000245627"/>
    </source>
</evidence>
<reference evidence="4 5" key="1">
    <citation type="submission" date="2018-04" db="EMBL/GenBank/DDBJ databases">
        <title>Sphingobacterium cortibacter sp. nov.</title>
        <authorList>
            <person name="Li Y."/>
        </authorList>
    </citation>
    <scope>NUCLEOTIDE SEQUENCE [LARGE SCALE GENOMIC DNA]</scope>
    <source>
        <strain evidence="4 5">2c-3</strain>
    </source>
</reference>
<dbReference type="AlphaFoldDB" id="A0A2T8HND0"/>
<dbReference type="Gene3D" id="3.40.50.1100">
    <property type="match status" value="2"/>
</dbReference>
<keyword evidence="5" id="KW-1185">Reference proteome</keyword>
<dbReference type="Proteomes" id="UP000245627">
    <property type="component" value="Unassembled WGS sequence"/>
</dbReference>
<comment type="caution">
    <text evidence="4">The sequence shown here is derived from an EMBL/GenBank/DDBJ whole genome shotgun (WGS) entry which is preliminary data.</text>
</comment>
<comment type="cofactor">
    <cofactor evidence="1">
        <name>pyridoxal 5'-phosphate</name>
        <dbReference type="ChEBI" id="CHEBI:597326"/>
    </cofactor>
</comment>
<evidence type="ECO:0000313" key="4">
    <source>
        <dbReference type="EMBL" id="PVH26959.1"/>
    </source>
</evidence>
<gene>
    <name evidence="4" type="ORF">DC487_05030</name>
</gene>
<dbReference type="InterPro" id="IPR001926">
    <property type="entry name" value="TrpB-like_PALP"/>
</dbReference>
<dbReference type="SUPFAM" id="SSF53686">
    <property type="entry name" value="Tryptophan synthase beta subunit-like PLP-dependent enzymes"/>
    <property type="match status" value="1"/>
</dbReference>
<evidence type="ECO:0000256" key="2">
    <source>
        <dbReference type="ARBA" id="ARBA00022898"/>
    </source>
</evidence>
<dbReference type="Pfam" id="PF00291">
    <property type="entry name" value="PALP"/>
    <property type="match status" value="1"/>
</dbReference>
<evidence type="ECO:0000256" key="1">
    <source>
        <dbReference type="ARBA" id="ARBA00001933"/>
    </source>
</evidence>
<dbReference type="GO" id="GO:1901605">
    <property type="term" value="P:alpha-amino acid metabolic process"/>
    <property type="evidence" value="ECO:0007669"/>
    <property type="project" value="UniProtKB-ARBA"/>
</dbReference>
<name>A0A2T8HND0_9SPHI</name>
<feature type="domain" description="Tryptophan synthase beta chain-like PALP" evidence="3">
    <location>
        <begin position="14"/>
        <end position="311"/>
    </location>
</feature>
<accession>A0A2T8HND0</accession>
<protein>
    <submittedName>
        <fullName evidence="4">Cystathionine beta-synthase</fullName>
    </submittedName>
</protein>
<sequence length="337" mass="37882">MLLPNENNYISTIPAIGDTPIRRCDFLSNIYKTNILIKEEFHNPGMSSKDRPALFMIQDAIQRQRIQSGGTFVEASSGNTGLGVTMIARRLGYKAKIFVSKSCSQEKINKLEEAGASIEICDNSNGLQDFQSTQFRAQSFAAKEENAFFTNQYYNTQNIRAHYKTTGPEIWEQTSNKITHFLCGVGTGGTISGVGRFLKEQREDIHIWGIEPKGSILQHYLAHRTAPENIQPFEAIEGIGRNFVPGSFDPQPIDHIFQVGKEPSKRAALWYYQNTDIQCGFSSAAVLASLHKYSHIMQFNPEDQVLLFFPDHGSRYISKLYSKPVDEEVINAINIDG</sequence>
<dbReference type="RefSeq" id="WP_116774814.1">
    <property type="nucleotide sequence ID" value="NZ_QDKG01000001.1"/>
</dbReference>
<dbReference type="InterPro" id="IPR036052">
    <property type="entry name" value="TrpB-like_PALP_sf"/>
</dbReference>
<proteinExistence type="predicted"/>
<dbReference type="CDD" id="cd01561">
    <property type="entry name" value="CBS_like"/>
    <property type="match status" value="1"/>
</dbReference>
<dbReference type="PANTHER" id="PTHR10314">
    <property type="entry name" value="CYSTATHIONINE BETA-SYNTHASE"/>
    <property type="match status" value="1"/>
</dbReference>
<keyword evidence="2" id="KW-0663">Pyridoxal phosphate</keyword>
<dbReference type="OrthoDB" id="9808024at2"/>